<gene>
    <name evidence="3" type="ORF">J5N97_003774</name>
</gene>
<dbReference type="InterPro" id="IPR045026">
    <property type="entry name" value="LIMYB"/>
</dbReference>
<keyword evidence="4" id="KW-1185">Reference proteome</keyword>
<dbReference type="Pfam" id="PF12776">
    <property type="entry name" value="Myb_DNA-bind_3"/>
    <property type="match status" value="1"/>
</dbReference>
<evidence type="ECO:0000259" key="2">
    <source>
        <dbReference type="Pfam" id="PF12776"/>
    </source>
</evidence>
<reference evidence="3" key="2">
    <citation type="journal article" date="2022" name="Hortic Res">
        <title>The genome of Dioscorea zingiberensis sheds light on the biosynthesis, origin and evolution of the medicinally important diosgenin saponins.</title>
        <authorList>
            <person name="Li Y."/>
            <person name="Tan C."/>
            <person name="Li Z."/>
            <person name="Guo J."/>
            <person name="Li S."/>
            <person name="Chen X."/>
            <person name="Wang C."/>
            <person name="Dai X."/>
            <person name="Yang H."/>
            <person name="Song W."/>
            <person name="Hou L."/>
            <person name="Xu J."/>
            <person name="Tong Z."/>
            <person name="Xu A."/>
            <person name="Yuan X."/>
            <person name="Wang W."/>
            <person name="Yang Q."/>
            <person name="Chen L."/>
            <person name="Sun Z."/>
            <person name="Wang K."/>
            <person name="Pan B."/>
            <person name="Chen J."/>
            <person name="Bao Y."/>
            <person name="Liu F."/>
            <person name="Qi X."/>
            <person name="Gang D.R."/>
            <person name="Wen J."/>
            <person name="Li J."/>
        </authorList>
    </citation>
    <scope>NUCLEOTIDE SEQUENCE</scope>
    <source>
        <strain evidence="3">Dzin_1.0</strain>
    </source>
</reference>
<dbReference type="PANTHER" id="PTHR47584">
    <property type="match status" value="1"/>
</dbReference>
<feature type="region of interest" description="Disordered" evidence="1">
    <location>
        <begin position="157"/>
        <end position="197"/>
    </location>
</feature>
<dbReference type="EMBL" id="JAGGNH010000001">
    <property type="protein sequence ID" value="KAJ0985418.1"/>
    <property type="molecule type" value="Genomic_DNA"/>
</dbReference>
<reference evidence="3" key="1">
    <citation type="submission" date="2021-03" db="EMBL/GenBank/DDBJ databases">
        <authorList>
            <person name="Li Z."/>
            <person name="Yang C."/>
        </authorList>
    </citation>
    <scope>NUCLEOTIDE SEQUENCE</scope>
    <source>
        <strain evidence="3">Dzin_1.0</strain>
        <tissue evidence="3">Leaf</tissue>
    </source>
</reference>
<dbReference type="InterPro" id="IPR024752">
    <property type="entry name" value="Myb/SANT-like_dom"/>
</dbReference>
<feature type="domain" description="Myb/SANT-like" evidence="2">
    <location>
        <begin position="17"/>
        <end position="86"/>
    </location>
</feature>
<organism evidence="3 4">
    <name type="scientific">Dioscorea zingiberensis</name>
    <dbReference type="NCBI Taxonomy" id="325984"/>
    <lineage>
        <taxon>Eukaryota</taxon>
        <taxon>Viridiplantae</taxon>
        <taxon>Streptophyta</taxon>
        <taxon>Embryophyta</taxon>
        <taxon>Tracheophyta</taxon>
        <taxon>Spermatophyta</taxon>
        <taxon>Magnoliopsida</taxon>
        <taxon>Liliopsida</taxon>
        <taxon>Dioscoreales</taxon>
        <taxon>Dioscoreaceae</taxon>
        <taxon>Dioscorea</taxon>
    </lineage>
</organism>
<dbReference type="AlphaFoldDB" id="A0A9D5D780"/>
<sequence length="292" mass="33606">MERGQEVGQLIEGPKKLGSFRPEAWVRIWNAYQKRTNEDITVLQLKGRWKTLKKLYKLYSSLVNKSGWSWDEGNHQPTPGDMNVWEEIIEHNKEFKVCRDKPFPLYWKIHNLVSSSTATGEYATHTGGGVHGGSLYVDVETSTDSTDTSNPAVQEIAKDTDQAPRRRNKNISYSVGSKRTSDRDPSPRVSKRKSSDTNMELIDRLVTMTDRRSKITERRRDETDQFSFDACMLKLFAIPGIGPEEACAAVEALKCLEQRIFFIRMPMDFVEYWLNLQVKEFRRRAPPSSPHS</sequence>
<evidence type="ECO:0000313" key="4">
    <source>
        <dbReference type="Proteomes" id="UP001085076"/>
    </source>
</evidence>
<dbReference type="PANTHER" id="PTHR47584:SF14">
    <property type="entry name" value="L10-INTERACTING MYB DOMAIN-CONTAINING PROTEIN-LIKE"/>
    <property type="match status" value="1"/>
</dbReference>
<comment type="caution">
    <text evidence="3">The sequence shown here is derived from an EMBL/GenBank/DDBJ whole genome shotgun (WGS) entry which is preliminary data.</text>
</comment>
<dbReference type="Proteomes" id="UP001085076">
    <property type="component" value="Miscellaneous, Linkage group lg01"/>
</dbReference>
<evidence type="ECO:0000313" key="3">
    <source>
        <dbReference type="EMBL" id="KAJ0985418.1"/>
    </source>
</evidence>
<accession>A0A9D5D780</accession>
<name>A0A9D5D780_9LILI</name>
<evidence type="ECO:0000256" key="1">
    <source>
        <dbReference type="SAM" id="MobiDB-lite"/>
    </source>
</evidence>
<proteinExistence type="predicted"/>
<protein>
    <recommendedName>
        <fullName evidence="2">Myb/SANT-like domain-containing protein</fullName>
    </recommendedName>
</protein>
<dbReference type="OrthoDB" id="3366674at2759"/>